<dbReference type="InterPro" id="IPR036998">
    <property type="entry name" value="Porin_LamB_sf"/>
</dbReference>
<dbReference type="HOGENOM" id="CLU_173911_0_0_6"/>
<accession>W5YVP6</accession>
<dbReference type="AlphaFoldDB" id="W5YVP6"/>
<evidence type="ECO:0000313" key="1">
    <source>
        <dbReference type="EMBL" id="AHI33196.1"/>
    </source>
</evidence>
<name>W5YVP6_9GAMM</name>
<gene>
    <name evidence="1" type="ORF">AU15_11850</name>
</gene>
<evidence type="ECO:0000313" key="2">
    <source>
        <dbReference type="Proteomes" id="UP000035081"/>
    </source>
</evidence>
<dbReference type="KEGG" id="msr:AU15_11850"/>
<proteinExistence type="predicted"/>
<dbReference type="GO" id="GO:0034219">
    <property type="term" value="P:carbohydrate transmembrane transport"/>
    <property type="evidence" value="ECO:0007669"/>
    <property type="project" value="InterPro"/>
</dbReference>
<dbReference type="GO" id="GO:0016020">
    <property type="term" value="C:membrane"/>
    <property type="evidence" value="ECO:0007669"/>
    <property type="project" value="InterPro"/>
</dbReference>
<dbReference type="InterPro" id="IPR003192">
    <property type="entry name" value="Porin_LamB"/>
</dbReference>
<sequence length="115" mass="13355">MEGDEYQWLTFNTRLANELGANFEMQYEASWQVMDLQTEGYEGRGDVDGDYARFTIAPTFKPQVGGFWNRPEIRVFATYSTWDDELNRYDGGDALGQEDFGGSQWTFGTQMEVWF</sequence>
<organism evidence="1 2">
    <name type="scientific">Marinobacter salarius</name>
    <dbReference type="NCBI Taxonomy" id="1420917"/>
    <lineage>
        <taxon>Bacteria</taxon>
        <taxon>Pseudomonadati</taxon>
        <taxon>Pseudomonadota</taxon>
        <taxon>Gammaproteobacteria</taxon>
        <taxon>Pseudomonadales</taxon>
        <taxon>Marinobacteraceae</taxon>
        <taxon>Marinobacter</taxon>
    </lineage>
</organism>
<reference evidence="1 2" key="1">
    <citation type="journal article" date="2014" name="Genome Announc.">
        <title>Draft Genome Sequences of Marinobacter similis A3d10T and Marinobacter salarius R9SW1T.</title>
        <authorList>
            <person name="Ivanova E.P."/>
            <person name="Ng H.J."/>
            <person name="Webb H.K."/>
            <person name="Feng G."/>
            <person name="Oshima K."/>
            <person name="Hattori M."/>
            <person name="Ohkuma M."/>
            <person name="Sergeev A.F."/>
            <person name="Mikhailov V.V."/>
            <person name="Crawford R.J."/>
            <person name="Sawabe T."/>
        </authorList>
    </citation>
    <scope>NUCLEOTIDE SEQUENCE [LARGE SCALE GENOMIC DNA]</scope>
    <source>
        <strain evidence="2">A3d10 and R9SW1</strain>
    </source>
</reference>
<dbReference type="Pfam" id="PF02264">
    <property type="entry name" value="LamB"/>
    <property type="match status" value="1"/>
</dbReference>
<dbReference type="RefSeq" id="WP_052479472.1">
    <property type="nucleotide sequence ID" value="NZ_JAVJOX010000001.1"/>
</dbReference>
<protein>
    <recommendedName>
        <fullName evidence="3">Maltoporin</fullName>
    </recommendedName>
</protein>
<dbReference type="SUPFAM" id="SSF56935">
    <property type="entry name" value="Porins"/>
    <property type="match status" value="1"/>
</dbReference>
<dbReference type="GO" id="GO:0015288">
    <property type="term" value="F:porin activity"/>
    <property type="evidence" value="ECO:0007669"/>
    <property type="project" value="InterPro"/>
</dbReference>
<evidence type="ECO:0008006" key="3">
    <source>
        <dbReference type="Google" id="ProtNLM"/>
    </source>
</evidence>
<dbReference type="Gene3D" id="2.40.170.10">
    <property type="entry name" value="Porin, LamB type"/>
    <property type="match status" value="1"/>
</dbReference>
<dbReference type="Proteomes" id="UP000035081">
    <property type="component" value="Chromosome"/>
</dbReference>
<dbReference type="EMBL" id="CP007152">
    <property type="protein sequence ID" value="AHI33196.1"/>
    <property type="molecule type" value="Genomic_DNA"/>
</dbReference>